<evidence type="ECO:0008006" key="4">
    <source>
        <dbReference type="Google" id="ProtNLM"/>
    </source>
</evidence>
<feature type="transmembrane region" description="Helical" evidence="1">
    <location>
        <begin position="6"/>
        <end position="32"/>
    </location>
</feature>
<reference evidence="2 3" key="1">
    <citation type="submission" date="2016-12" db="EMBL/GenBank/DDBJ databases">
        <title>Comparative genomics of Bartonella apis.</title>
        <authorList>
            <person name="Engel P."/>
        </authorList>
    </citation>
    <scope>NUCLEOTIDE SEQUENCE [LARGE SCALE GENOMIC DNA]</scope>
    <source>
        <strain evidence="2 3">PEB0149</strain>
    </source>
</reference>
<dbReference type="EMBL" id="LXYT01000001">
    <property type="protein sequence ID" value="OLY44362.1"/>
    <property type="molecule type" value="Genomic_DNA"/>
</dbReference>
<evidence type="ECO:0000256" key="1">
    <source>
        <dbReference type="SAM" id="Phobius"/>
    </source>
</evidence>
<accession>A0A1R0FBT7</accession>
<feature type="transmembrane region" description="Helical" evidence="1">
    <location>
        <begin position="148"/>
        <end position="175"/>
    </location>
</feature>
<keyword evidence="1" id="KW-0812">Transmembrane</keyword>
<dbReference type="GeneID" id="99980472"/>
<dbReference type="OrthoDB" id="7926563at2"/>
<feature type="transmembrane region" description="Helical" evidence="1">
    <location>
        <begin position="44"/>
        <end position="66"/>
    </location>
</feature>
<comment type="caution">
    <text evidence="2">The sequence shown here is derived from an EMBL/GenBank/DDBJ whole genome shotgun (WGS) entry which is preliminary data.</text>
</comment>
<name>A0A1R0FBT7_9HYPH</name>
<evidence type="ECO:0000313" key="2">
    <source>
        <dbReference type="EMBL" id="OLY44362.1"/>
    </source>
</evidence>
<keyword evidence="1" id="KW-0472">Membrane</keyword>
<keyword evidence="1" id="KW-1133">Transmembrane helix</keyword>
<proteinExistence type="predicted"/>
<feature type="transmembrane region" description="Helical" evidence="1">
    <location>
        <begin position="110"/>
        <end position="128"/>
    </location>
</feature>
<keyword evidence="3" id="KW-1185">Reference proteome</keyword>
<feature type="transmembrane region" description="Helical" evidence="1">
    <location>
        <begin position="72"/>
        <end position="98"/>
    </location>
</feature>
<evidence type="ECO:0000313" key="3">
    <source>
        <dbReference type="Proteomes" id="UP000187344"/>
    </source>
</evidence>
<dbReference type="Proteomes" id="UP000187344">
    <property type="component" value="Unassembled WGS sequence"/>
</dbReference>
<sequence>MLSYVFSIQGFVLSLQGLVLAFLFGAVLAYFTNISPKTLYRIPYLFMFACAFLGYVLLSYAINLVLFRLNGALPPVFMALFAAVAPFLFGYLTMYLSVSRARDGFGKKGAAWLLVIPLLNLGLFIVTLDDNPEDREEKKISRNPLGTPAFMNGATGIIVATLIFALSFIAGMMLITYPSLDQMPALLEHETR</sequence>
<gene>
    <name evidence="2" type="ORF">PEB0149_018310</name>
</gene>
<organism evidence="2 3">
    <name type="scientific">Bartonella apis</name>
    <dbReference type="NCBI Taxonomy" id="1686310"/>
    <lineage>
        <taxon>Bacteria</taxon>
        <taxon>Pseudomonadati</taxon>
        <taxon>Pseudomonadota</taxon>
        <taxon>Alphaproteobacteria</taxon>
        <taxon>Hyphomicrobiales</taxon>
        <taxon>Bartonellaceae</taxon>
        <taxon>Bartonella</taxon>
    </lineage>
</organism>
<dbReference type="RefSeq" id="WP_075869501.1">
    <property type="nucleotide sequence ID" value="NZ_CALYQA010000002.1"/>
</dbReference>
<dbReference type="AlphaFoldDB" id="A0A1R0FBT7"/>
<protein>
    <recommendedName>
        <fullName evidence="4">DUF805 domain-containing protein</fullName>
    </recommendedName>
</protein>